<dbReference type="RefSeq" id="XP_007784071.1">
    <property type="nucleotide sequence ID" value="XM_007785881.1"/>
</dbReference>
<feature type="transmembrane region" description="Helical" evidence="8">
    <location>
        <begin position="597"/>
        <end position="625"/>
    </location>
</feature>
<protein>
    <recommendedName>
        <fullName evidence="15">DUF221 domain-containing protein</fullName>
    </recommendedName>
</protein>
<evidence type="ECO:0000256" key="8">
    <source>
        <dbReference type="SAM" id="Phobius"/>
    </source>
</evidence>
<dbReference type="PANTHER" id="PTHR13018:SF26">
    <property type="entry name" value="DOMAIN PROTEIN, PUTATIVE (AFU_ORTHOLOGUE AFUA_5G10920)-RELATED"/>
    <property type="match status" value="1"/>
</dbReference>
<evidence type="ECO:0000256" key="4">
    <source>
        <dbReference type="ARBA" id="ARBA00022692"/>
    </source>
</evidence>
<evidence type="ECO:0000256" key="1">
    <source>
        <dbReference type="ARBA" id="ARBA00004141"/>
    </source>
</evidence>
<keyword evidence="3" id="KW-0813">Transport</keyword>
<feature type="domain" description="CSC1/OSCA1-like cytosolic" evidence="12">
    <location>
        <begin position="202"/>
        <end position="384"/>
    </location>
</feature>
<feature type="region of interest" description="Disordered" evidence="7">
    <location>
        <begin position="726"/>
        <end position="760"/>
    </location>
</feature>
<sequence>MYESSQYIISLQKSPNEGSHRNSPSSAAAFFATLVPSLLQFVVLVTAFLVLRRKERRVYAPRTYIDSIPDDEKTPIPDNTFIGWIRKFRDVDDEYILNHHSLDGYLLIRFFKVVIGICFVGCCLTWPILLPINATGGGGEKQFNRVAFGNVRDPARYYAHALIAWVFLGFVMLAITRETIYLINLRQAYLLSPWNASRLSTRTVLLTSVPREYRDEERLRRLFSAVNQVWLEPNYKDLEGMVEDRNSTALKLEEAEIQLSKDANKRRLKAMKNKDTARNGAPESDNRRWLDRKKRPTHRLTPIIGKKVDTIDYCRRQLSKLLPKIDASRQTHLGGNRNLVNAVFIEFDTQAAAQAAFTMVVHSKPESMVPRQIAVPPKQIVWKNLRMTAYEANIRWIFATVLICAMVLFWSIPVSLVGILSNINYLSEKAPFLRFIDNLPSSVLGVITGLLPTILLAALLSLVPMIFRFLAEQTGAVTREEIELQTQYWYFGFQVIQVFLVTTLSSGAASVASQIASNPTSVTELLARNLPKASNFYITYFVLYGVGISASYLINFGGLFTFVVGRFTANTPRAMFTDYVKLTSPRWGSEYPKWTNLGVIAITYSCIAPLVLGFATVGMSLIYGAYRYNMFFVYNTDIDTRGASYAMALQQLTVGVYLAELCLIGLFVIRLGSSLWSSGPLLLTLLLLVVTVLYHYSMNKALGPLITSLPHNLLAESEVPYDTSLADAEAGTPRKHSQSADSSEPEQGQADTGDSQAPHTQDTVAPAAINDISTLHKDRPKPSFFHRHFSPAGQSAADIAASLHPRFRRLVPPYPADVARKAYLNPVMTSEPPVLWIVHDEMGISEEEVRETGKVVKITDEGAWFDEGNGIIWDREKVREMPVWKDEVVY</sequence>
<feature type="domain" description="CSC1/OSCA1-like N-terminal transmembrane" evidence="11">
    <location>
        <begin position="29"/>
        <end position="178"/>
    </location>
</feature>
<feature type="transmembrane region" description="Helical" evidence="8">
    <location>
        <begin position="110"/>
        <end position="129"/>
    </location>
</feature>
<dbReference type="Pfam" id="PF14703">
    <property type="entry name" value="PHM7_cyt"/>
    <property type="match status" value="1"/>
</dbReference>
<dbReference type="InterPro" id="IPR022257">
    <property type="entry name" value="PHM7_ext"/>
</dbReference>
<feature type="transmembrane region" description="Helical" evidence="8">
    <location>
        <begin position="27"/>
        <end position="51"/>
    </location>
</feature>
<dbReference type="eggNOG" id="KOG1134">
    <property type="taxonomic scope" value="Eukaryota"/>
</dbReference>
<keyword evidence="5 8" id="KW-1133">Transmembrane helix</keyword>
<feature type="transmembrane region" description="Helical" evidence="8">
    <location>
        <begin position="443"/>
        <end position="467"/>
    </location>
</feature>
<feature type="transmembrane region" description="Helical" evidence="8">
    <location>
        <begin position="396"/>
        <end position="423"/>
    </location>
</feature>
<dbReference type="GO" id="GO:0005227">
    <property type="term" value="F:calcium-activated cation channel activity"/>
    <property type="evidence" value="ECO:0007669"/>
    <property type="project" value="InterPro"/>
</dbReference>
<proteinExistence type="inferred from homology"/>
<feature type="domain" description="CSC1/OSCA1-like 7TM region" evidence="9">
    <location>
        <begin position="395"/>
        <end position="667"/>
    </location>
</feature>
<dbReference type="InterPro" id="IPR045122">
    <property type="entry name" value="Csc1-like"/>
</dbReference>
<evidence type="ECO:0008006" key="15">
    <source>
        <dbReference type="Google" id="ProtNLM"/>
    </source>
</evidence>
<feature type="domain" description="10TM putative phosphate transporter extracellular tail" evidence="10">
    <location>
        <begin position="789"/>
        <end position="875"/>
    </location>
</feature>
<keyword evidence="6 8" id="KW-0472">Membrane</keyword>
<comment type="similarity">
    <text evidence="2">Belongs to the CSC1 (TC 1.A.17) family.</text>
</comment>
<feature type="transmembrane region" description="Helical" evidence="8">
    <location>
        <begin position="645"/>
        <end position="669"/>
    </location>
</feature>
<evidence type="ECO:0000313" key="14">
    <source>
        <dbReference type="Proteomes" id="UP000016924"/>
    </source>
</evidence>
<dbReference type="AlphaFoldDB" id="R7Z407"/>
<evidence type="ECO:0000259" key="9">
    <source>
        <dbReference type="Pfam" id="PF02714"/>
    </source>
</evidence>
<comment type="subcellular location">
    <subcellularLocation>
        <location evidence="1">Membrane</location>
        <topology evidence="1">Multi-pass membrane protein</topology>
    </subcellularLocation>
</comment>
<feature type="transmembrane region" description="Helical" evidence="8">
    <location>
        <begin position="488"/>
        <end position="516"/>
    </location>
</feature>
<dbReference type="GO" id="GO:0005886">
    <property type="term" value="C:plasma membrane"/>
    <property type="evidence" value="ECO:0007669"/>
    <property type="project" value="TreeGrafter"/>
</dbReference>
<dbReference type="STRING" id="1168221.R7Z407"/>
<dbReference type="EMBL" id="JH767601">
    <property type="protein sequence ID" value="EON68754.1"/>
    <property type="molecule type" value="Genomic_DNA"/>
</dbReference>
<evidence type="ECO:0000313" key="13">
    <source>
        <dbReference type="EMBL" id="EON68754.1"/>
    </source>
</evidence>
<evidence type="ECO:0000259" key="11">
    <source>
        <dbReference type="Pfam" id="PF13967"/>
    </source>
</evidence>
<dbReference type="HOGENOM" id="CLU_002458_2_1_1"/>
<feature type="compositionally biased region" description="Polar residues" evidence="7">
    <location>
        <begin position="739"/>
        <end position="760"/>
    </location>
</feature>
<gene>
    <name evidence="13" type="ORF">W97_08012</name>
</gene>
<dbReference type="Pfam" id="PF12621">
    <property type="entry name" value="PHM7_ext"/>
    <property type="match status" value="1"/>
</dbReference>
<feature type="transmembrane region" description="Helical" evidence="8">
    <location>
        <begin position="681"/>
        <end position="698"/>
    </location>
</feature>
<evidence type="ECO:0000256" key="6">
    <source>
        <dbReference type="ARBA" id="ARBA00023136"/>
    </source>
</evidence>
<keyword evidence="14" id="KW-1185">Reference proteome</keyword>
<dbReference type="OMA" id="NWACVAL"/>
<dbReference type="Pfam" id="PF13967">
    <property type="entry name" value="RSN1_TM"/>
    <property type="match status" value="1"/>
</dbReference>
<evidence type="ECO:0000256" key="7">
    <source>
        <dbReference type="SAM" id="MobiDB-lite"/>
    </source>
</evidence>
<dbReference type="InterPro" id="IPR027815">
    <property type="entry name" value="CSC1/OSCA1-like_cyt"/>
</dbReference>
<dbReference type="OrthoDB" id="1076608at2759"/>
<feature type="transmembrane region" description="Helical" evidence="8">
    <location>
        <begin position="157"/>
        <end position="176"/>
    </location>
</feature>
<accession>R7Z407</accession>
<evidence type="ECO:0000256" key="5">
    <source>
        <dbReference type="ARBA" id="ARBA00022989"/>
    </source>
</evidence>
<dbReference type="Proteomes" id="UP000016924">
    <property type="component" value="Unassembled WGS sequence"/>
</dbReference>
<dbReference type="InterPro" id="IPR003864">
    <property type="entry name" value="CSC1/OSCA1-like_7TM"/>
</dbReference>
<dbReference type="Pfam" id="PF02714">
    <property type="entry name" value="RSN1_7TM"/>
    <property type="match status" value="1"/>
</dbReference>
<evidence type="ECO:0000256" key="2">
    <source>
        <dbReference type="ARBA" id="ARBA00007779"/>
    </source>
</evidence>
<evidence type="ECO:0000259" key="10">
    <source>
        <dbReference type="Pfam" id="PF12621"/>
    </source>
</evidence>
<name>R7Z407_CONA1</name>
<evidence type="ECO:0000256" key="3">
    <source>
        <dbReference type="ARBA" id="ARBA00022448"/>
    </source>
</evidence>
<evidence type="ECO:0000259" key="12">
    <source>
        <dbReference type="Pfam" id="PF14703"/>
    </source>
</evidence>
<reference evidence="14" key="1">
    <citation type="submission" date="2012-06" db="EMBL/GenBank/DDBJ databases">
        <title>The genome sequence of Coniosporium apollinis CBS 100218.</title>
        <authorList>
            <consortium name="The Broad Institute Genome Sequencing Platform"/>
            <person name="Cuomo C."/>
            <person name="Gorbushina A."/>
            <person name="Noack S."/>
            <person name="Walker B."/>
            <person name="Young S.K."/>
            <person name="Zeng Q."/>
            <person name="Gargeya S."/>
            <person name="Fitzgerald M."/>
            <person name="Haas B."/>
            <person name="Abouelleil A."/>
            <person name="Alvarado L."/>
            <person name="Arachchi H.M."/>
            <person name="Berlin A.M."/>
            <person name="Chapman S.B."/>
            <person name="Goldberg J."/>
            <person name="Griggs A."/>
            <person name="Gujja S."/>
            <person name="Hansen M."/>
            <person name="Howarth C."/>
            <person name="Imamovic A."/>
            <person name="Larimer J."/>
            <person name="McCowan C."/>
            <person name="Montmayeur A."/>
            <person name="Murphy C."/>
            <person name="Neiman D."/>
            <person name="Pearson M."/>
            <person name="Priest M."/>
            <person name="Roberts A."/>
            <person name="Saif S."/>
            <person name="Shea T."/>
            <person name="Sisk P."/>
            <person name="Sykes S."/>
            <person name="Wortman J."/>
            <person name="Nusbaum C."/>
            <person name="Birren B."/>
        </authorList>
    </citation>
    <scope>NUCLEOTIDE SEQUENCE [LARGE SCALE GENOMIC DNA]</scope>
    <source>
        <strain evidence="14">CBS 100218</strain>
    </source>
</reference>
<dbReference type="InterPro" id="IPR032880">
    <property type="entry name" value="CSC1/OSCA1-like_N"/>
</dbReference>
<feature type="transmembrane region" description="Helical" evidence="8">
    <location>
        <begin position="536"/>
        <end position="565"/>
    </location>
</feature>
<dbReference type="GeneID" id="19905323"/>
<dbReference type="PANTHER" id="PTHR13018">
    <property type="entry name" value="PROBABLE MEMBRANE PROTEIN DUF221-RELATED"/>
    <property type="match status" value="1"/>
</dbReference>
<keyword evidence="4 8" id="KW-0812">Transmembrane</keyword>
<organism evidence="13 14">
    <name type="scientific">Coniosporium apollinis (strain CBS 100218)</name>
    <name type="common">Rock-inhabiting black yeast</name>
    <dbReference type="NCBI Taxonomy" id="1168221"/>
    <lineage>
        <taxon>Eukaryota</taxon>
        <taxon>Fungi</taxon>
        <taxon>Dikarya</taxon>
        <taxon>Ascomycota</taxon>
        <taxon>Pezizomycotina</taxon>
        <taxon>Dothideomycetes</taxon>
        <taxon>Dothideomycetes incertae sedis</taxon>
        <taxon>Coniosporium</taxon>
    </lineage>
</organism>